<dbReference type="InterPro" id="IPR000801">
    <property type="entry name" value="Esterase-like"/>
</dbReference>
<dbReference type="SUPFAM" id="SSF53474">
    <property type="entry name" value="alpha/beta-Hydrolases"/>
    <property type="match status" value="1"/>
</dbReference>
<dbReference type="Proteomes" id="UP000182248">
    <property type="component" value="Unassembled WGS sequence"/>
</dbReference>
<dbReference type="RefSeq" id="WP_072316643.1">
    <property type="nucleotide sequence ID" value="NZ_FPJE01000006.1"/>
</dbReference>
<keyword evidence="2" id="KW-1185">Reference proteome</keyword>
<gene>
    <name evidence="1" type="ORF">SAMN02927921_01406</name>
</gene>
<evidence type="ECO:0008006" key="3">
    <source>
        <dbReference type="Google" id="ProtNLM"/>
    </source>
</evidence>
<evidence type="ECO:0000313" key="1">
    <source>
        <dbReference type="EMBL" id="SFW38064.1"/>
    </source>
</evidence>
<protein>
    <recommendedName>
        <fullName evidence="3">Esterase</fullName>
    </recommendedName>
</protein>
<dbReference type="EMBL" id="FPJE01000006">
    <property type="protein sequence ID" value="SFW38064.1"/>
    <property type="molecule type" value="Genomic_DNA"/>
</dbReference>
<proteinExistence type="predicted"/>
<name>A0A1K1NRF4_9FLAO</name>
<dbReference type="InterPro" id="IPR029058">
    <property type="entry name" value="AB_hydrolase_fold"/>
</dbReference>
<dbReference type="InterPro" id="IPR011990">
    <property type="entry name" value="TPR-like_helical_dom_sf"/>
</dbReference>
<sequence length="383" mass="44688">MKPYILCITMIILGLSSITAQYKEIVFPSEKLGEARDILLHIPKNYDAKKQYPLILVLDADYLFNMVTATVNFFVYNDEMPECIVVGIRQEGRRNSDCSYNEDTGFPKDKDNNFFEFVGMELLSSLAKKYNLSGFNTIIGHGLTANFTNYYLFKDHPLFDAYINIEPSFAPNVESYLSSRLSTLVSPRYYYLMAAQKNRNPETATRISELHTTLRAVANDNLRYNFQEIPDSDTYTVAGYAIPRALYSLFERYRPIDPEQYRKEILVYDKGPVYKYLDDKYRDIGEMYHISKKIRLNDIMAIYAAAMAKEDLETMENLARLGKKDFPDHMIGYFFEAEYHEKSGNTKKALRTYEKAFLMKEIDFMTKDMVQERIFSIKKDMGW</sequence>
<dbReference type="Gene3D" id="3.40.50.1820">
    <property type="entry name" value="alpha/beta hydrolase"/>
    <property type="match status" value="1"/>
</dbReference>
<accession>A0A1K1NRF4</accession>
<organism evidence="1 2">
    <name type="scientific">Sinomicrobium oceani</name>
    <dbReference type="NCBI Taxonomy" id="1150368"/>
    <lineage>
        <taxon>Bacteria</taxon>
        <taxon>Pseudomonadati</taxon>
        <taxon>Bacteroidota</taxon>
        <taxon>Flavobacteriia</taxon>
        <taxon>Flavobacteriales</taxon>
        <taxon>Flavobacteriaceae</taxon>
        <taxon>Sinomicrobium</taxon>
    </lineage>
</organism>
<reference evidence="1 2" key="1">
    <citation type="submission" date="2016-11" db="EMBL/GenBank/DDBJ databases">
        <authorList>
            <person name="Jaros S."/>
            <person name="Januszkiewicz K."/>
            <person name="Wedrychowicz H."/>
        </authorList>
    </citation>
    <scope>NUCLEOTIDE SEQUENCE [LARGE SCALE GENOMIC DNA]</scope>
    <source>
        <strain evidence="1 2">CGMCC 1.12145</strain>
    </source>
</reference>
<dbReference type="AlphaFoldDB" id="A0A1K1NRF4"/>
<dbReference type="Gene3D" id="1.25.40.10">
    <property type="entry name" value="Tetratricopeptide repeat domain"/>
    <property type="match status" value="1"/>
</dbReference>
<evidence type="ECO:0000313" key="2">
    <source>
        <dbReference type="Proteomes" id="UP000182248"/>
    </source>
</evidence>
<dbReference type="Pfam" id="PF00756">
    <property type="entry name" value="Esterase"/>
    <property type="match status" value="1"/>
</dbReference>
<dbReference type="STRING" id="1150368.SAMN02927921_01406"/>